<evidence type="ECO:0000256" key="7">
    <source>
        <dbReference type="SAM" id="SignalP"/>
    </source>
</evidence>
<comment type="similarity">
    <text evidence="1">Belongs to the peptidase S66 family.</text>
</comment>
<dbReference type="STRING" id="716544.wcw_1641"/>
<feature type="active site" description="Nucleophile" evidence="6">
    <location>
        <position position="129"/>
    </location>
</feature>
<dbReference type="EMBL" id="CP001928">
    <property type="protein sequence ID" value="ADI38986.1"/>
    <property type="molecule type" value="Genomic_DNA"/>
</dbReference>
<accession>D6YSE1</accession>
<dbReference type="CDD" id="cd07025">
    <property type="entry name" value="Peptidase_S66"/>
    <property type="match status" value="1"/>
</dbReference>
<dbReference type="GO" id="GO:0008236">
    <property type="term" value="F:serine-type peptidase activity"/>
    <property type="evidence" value="ECO:0007669"/>
    <property type="project" value="UniProtKB-KW"/>
</dbReference>
<feature type="active site" description="Charge relay system" evidence="6">
    <location>
        <position position="240"/>
    </location>
</feature>
<dbReference type="Pfam" id="PF02016">
    <property type="entry name" value="Peptidase_S66"/>
    <property type="match status" value="1"/>
</dbReference>
<dbReference type="InterPro" id="IPR027461">
    <property type="entry name" value="Carboxypeptidase_A_C_sf"/>
</dbReference>
<evidence type="ECO:0000256" key="3">
    <source>
        <dbReference type="ARBA" id="ARBA00022670"/>
    </source>
</evidence>
<dbReference type="AlphaFoldDB" id="D6YSE1"/>
<dbReference type="SUPFAM" id="SSF141986">
    <property type="entry name" value="LD-carboxypeptidase A C-terminal domain-like"/>
    <property type="match status" value="1"/>
</dbReference>
<dbReference type="Pfam" id="PF17676">
    <property type="entry name" value="Peptidase_S66C"/>
    <property type="match status" value="1"/>
</dbReference>
<dbReference type="Gene3D" id="3.40.50.10740">
    <property type="entry name" value="Class I glutamine amidotransferase-like"/>
    <property type="match status" value="1"/>
</dbReference>
<evidence type="ECO:0000256" key="5">
    <source>
        <dbReference type="ARBA" id="ARBA00022825"/>
    </source>
</evidence>
<evidence type="ECO:0000256" key="2">
    <source>
        <dbReference type="ARBA" id="ARBA00022645"/>
    </source>
</evidence>
<organism evidence="10 11">
    <name type="scientific">Waddlia chondrophila (strain ATCC VR-1470 / WSU 86-1044)</name>
    <dbReference type="NCBI Taxonomy" id="716544"/>
    <lineage>
        <taxon>Bacteria</taxon>
        <taxon>Pseudomonadati</taxon>
        <taxon>Chlamydiota</taxon>
        <taxon>Chlamydiia</taxon>
        <taxon>Parachlamydiales</taxon>
        <taxon>Waddliaceae</taxon>
        <taxon>Waddlia</taxon>
    </lineage>
</organism>
<feature type="signal peptide" evidence="7">
    <location>
        <begin position="1"/>
        <end position="21"/>
    </location>
</feature>
<dbReference type="RefSeq" id="WP_013182692.1">
    <property type="nucleotide sequence ID" value="NC_014225.1"/>
</dbReference>
<name>D6YSE1_WADCW</name>
<dbReference type="InterPro" id="IPR003507">
    <property type="entry name" value="S66_fam"/>
</dbReference>
<sequence>MKLFSTLICCLLCFPIWSAVAPPKLKQGDTIAIIAPASCPEENQDTVARGIKMLMQKGYKVKIAPNLMTRYGYLAGTDEERAQALMEAWIDPEVKAIWCWRGGFGCTRILDRIDFRVIRNNPKIFIGMSDITALHAAINKETGLITFLGPNLNSVFGKDWKSDHPYNEAELWKLITSDRLSPGGYLISMPNNYPAKDQNVMTLSPGIARGRLVGGTLSLVSSLVGTPWELDTSGKILVLEEVEEQPYRIDRMLSQLKLAGLLEQPAGVILCSWRGCSGKRPDKSLSLEHVFRDYFAHVRYPVLMGFPSGHVNDQATLPLNAMAELDATKKTLRILEEPVSQ</sequence>
<evidence type="ECO:0000313" key="10">
    <source>
        <dbReference type="EMBL" id="ADI38986.1"/>
    </source>
</evidence>
<dbReference type="SUPFAM" id="SSF52317">
    <property type="entry name" value="Class I glutamine amidotransferase-like"/>
    <property type="match status" value="1"/>
</dbReference>
<dbReference type="HOGENOM" id="CLU_034346_3_1_0"/>
<dbReference type="PANTHER" id="PTHR30237">
    <property type="entry name" value="MURAMOYLTETRAPEPTIDE CARBOXYPEPTIDASE"/>
    <property type="match status" value="1"/>
</dbReference>
<keyword evidence="3" id="KW-0645">Protease</keyword>
<feature type="domain" description="LD-carboxypeptidase C-terminal" evidence="9">
    <location>
        <begin position="209"/>
        <end position="325"/>
    </location>
</feature>
<dbReference type="PANTHER" id="PTHR30237:SF2">
    <property type="entry name" value="MUREIN TETRAPEPTIDE CARBOXYPEPTIDASE"/>
    <property type="match status" value="1"/>
</dbReference>
<dbReference type="KEGG" id="wch:wcw_1641"/>
<dbReference type="OrthoDB" id="9807329at2"/>
<dbReference type="Gene3D" id="3.50.30.60">
    <property type="entry name" value="LD-carboxypeptidase A C-terminal domain-like"/>
    <property type="match status" value="1"/>
</dbReference>
<reference evidence="10 11" key="1">
    <citation type="journal article" date="2010" name="PLoS ONE">
        <title>The Waddlia genome: a window into chlamydial biology.</title>
        <authorList>
            <person name="Bertelli C."/>
            <person name="Collyn F."/>
            <person name="Croxatto A."/>
            <person name="Ruckert C."/>
            <person name="Polkinghorne A."/>
            <person name="Kebbi-Beghdadi C."/>
            <person name="Goesmann A."/>
            <person name="Vaughan L."/>
            <person name="Greub G."/>
        </authorList>
    </citation>
    <scope>NUCLEOTIDE SEQUENCE [LARGE SCALE GENOMIC DNA]</scope>
    <source>
        <strain evidence="11">ATCC VR-1470 / WSU 86-1044</strain>
    </source>
</reference>
<dbReference type="InterPro" id="IPR040449">
    <property type="entry name" value="Peptidase_S66_N"/>
</dbReference>
<proteinExistence type="inferred from homology"/>
<feature type="chain" id="PRO_5003091346" evidence="7">
    <location>
        <begin position="22"/>
        <end position="341"/>
    </location>
</feature>
<dbReference type="PIRSF" id="PIRSF028757">
    <property type="entry name" value="LD-carboxypeptidase"/>
    <property type="match status" value="1"/>
</dbReference>
<dbReference type="GO" id="GO:0006508">
    <property type="term" value="P:proteolysis"/>
    <property type="evidence" value="ECO:0007669"/>
    <property type="project" value="UniProtKB-KW"/>
</dbReference>
<evidence type="ECO:0000259" key="9">
    <source>
        <dbReference type="Pfam" id="PF17676"/>
    </source>
</evidence>
<dbReference type="eggNOG" id="COG1619">
    <property type="taxonomic scope" value="Bacteria"/>
</dbReference>
<evidence type="ECO:0000256" key="6">
    <source>
        <dbReference type="PIRSR" id="PIRSR028757-1"/>
    </source>
</evidence>
<evidence type="ECO:0000256" key="4">
    <source>
        <dbReference type="ARBA" id="ARBA00022801"/>
    </source>
</evidence>
<dbReference type="Proteomes" id="UP000001505">
    <property type="component" value="Chromosome"/>
</dbReference>
<dbReference type="InterPro" id="IPR029062">
    <property type="entry name" value="Class_I_gatase-like"/>
</dbReference>
<keyword evidence="11" id="KW-1185">Reference proteome</keyword>
<keyword evidence="2" id="KW-0121">Carboxypeptidase</keyword>
<keyword evidence="7" id="KW-0732">Signal</keyword>
<keyword evidence="4" id="KW-0378">Hydrolase</keyword>
<gene>
    <name evidence="10" type="ordered locus">wcw_1641</name>
</gene>
<feature type="active site" description="Charge relay system" evidence="6">
    <location>
        <position position="310"/>
    </location>
</feature>
<dbReference type="InterPro" id="IPR040921">
    <property type="entry name" value="Peptidase_S66C"/>
</dbReference>
<keyword evidence="5" id="KW-0720">Serine protease</keyword>
<evidence type="ECO:0000256" key="1">
    <source>
        <dbReference type="ARBA" id="ARBA00010233"/>
    </source>
</evidence>
<feature type="domain" description="LD-carboxypeptidase N-terminal" evidence="8">
    <location>
        <begin position="31"/>
        <end position="149"/>
    </location>
</feature>
<dbReference type="InterPro" id="IPR027478">
    <property type="entry name" value="LdcA_N"/>
</dbReference>
<dbReference type="MEROPS" id="S66.001"/>
<evidence type="ECO:0000259" key="8">
    <source>
        <dbReference type="Pfam" id="PF02016"/>
    </source>
</evidence>
<protein>
    <submittedName>
        <fullName evidence="10">Putative peptidase S66 family protein</fullName>
    </submittedName>
</protein>
<evidence type="ECO:0000313" key="11">
    <source>
        <dbReference type="Proteomes" id="UP000001505"/>
    </source>
</evidence>
<dbReference type="GO" id="GO:0004180">
    <property type="term" value="F:carboxypeptidase activity"/>
    <property type="evidence" value="ECO:0007669"/>
    <property type="project" value="UniProtKB-KW"/>
</dbReference>